<gene>
    <name evidence="3" type="ORF">NRK68_36150</name>
</gene>
<evidence type="ECO:0008006" key="5">
    <source>
        <dbReference type="Google" id="ProtNLM"/>
    </source>
</evidence>
<name>A0ABY5Q932_9ACTN</name>
<feature type="compositionally biased region" description="Gly residues" evidence="1">
    <location>
        <begin position="303"/>
        <end position="322"/>
    </location>
</feature>
<sequence length="331" mass="33772">MNRPSPTGLPGDALRALREYPRRAPLTLVYVCVLLAGHAWLGYVLSAERAAGVLEYVSTNLDNLRDHPLSALAGSVLFFDGTLTDVASPGFVGTFITLGLGVCCFLARAEYRWGKRRAVAVFLGGHVAATVLTAVVIVVALRYGWYPAAVRESLDFGISYGAQTVLAAGTPALPRRGRLPWAVFVLAWPLGGAEWPGPLPDFTTVGHLIAALIGFALPAVPALRRRRVRGARCAAAGGARITGPGALGGVKDAVDAGQALVESARSPGGTLLGVAGQFLADPHRCAAAPFTGPPPSSADSGQGDTGASGGRVGAAGPPGSGGLPWALSAGV</sequence>
<protein>
    <recommendedName>
        <fullName evidence="5">Integral membrane protein</fullName>
    </recommendedName>
</protein>
<feature type="transmembrane region" description="Helical" evidence="2">
    <location>
        <begin position="119"/>
        <end position="145"/>
    </location>
</feature>
<evidence type="ECO:0000313" key="3">
    <source>
        <dbReference type="EMBL" id="UUY52682.1"/>
    </source>
</evidence>
<dbReference type="GeneID" id="95578976"/>
<evidence type="ECO:0000313" key="4">
    <source>
        <dbReference type="Proteomes" id="UP001057738"/>
    </source>
</evidence>
<keyword evidence="2" id="KW-0812">Transmembrane</keyword>
<dbReference type="Proteomes" id="UP001057738">
    <property type="component" value="Plasmid psa3239"/>
</dbReference>
<accession>A0ABY5Q932</accession>
<feature type="region of interest" description="Disordered" evidence="1">
    <location>
        <begin position="285"/>
        <end position="331"/>
    </location>
</feature>
<evidence type="ECO:0000256" key="2">
    <source>
        <dbReference type="SAM" id="Phobius"/>
    </source>
</evidence>
<feature type="transmembrane region" description="Helical" evidence="2">
    <location>
        <begin position="24"/>
        <end position="45"/>
    </location>
</feature>
<dbReference type="InterPro" id="IPR046862">
    <property type="entry name" value="Rhomboid_2"/>
</dbReference>
<keyword evidence="4" id="KW-1185">Reference proteome</keyword>
<keyword evidence="2" id="KW-1133">Transmembrane helix</keyword>
<evidence type="ECO:0000256" key="1">
    <source>
        <dbReference type="SAM" id="MobiDB-lite"/>
    </source>
</evidence>
<dbReference type="EMBL" id="CP102516">
    <property type="protein sequence ID" value="UUY52682.1"/>
    <property type="molecule type" value="Genomic_DNA"/>
</dbReference>
<organism evidence="3 4">
    <name type="scientific">Streptomyces yangpuensis</name>
    <dbReference type="NCBI Taxonomy" id="1648182"/>
    <lineage>
        <taxon>Bacteria</taxon>
        <taxon>Bacillati</taxon>
        <taxon>Actinomycetota</taxon>
        <taxon>Actinomycetes</taxon>
        <taxon>Kitasatosporales</taxon>
        <taxon>Streptomycetaceae</taxon>
        <taxon>Streptomyces</taxon>
    </lineage>
</organism>
<feature type="transmembrane region" description="Helical" evidence="2">
    <location>
        <begin position="205"/>
        <end position="223"/>
    </location>
</feature>
<proteinExistence type="predicted"/>
<feature type="transmembrane region" description="Helical" evidence="2">
    <location>
        <begin position="86"/>
        <end position="107"/>
    </location>
</feature>
<keyword evidence="3" id="KW-0614">Plasmid</keyword>
<dbReference type="RefSeq" id="WP_257858394.1">
    <property type="nucleotide sequence ID" value="NZ_CP102516.1"/>
</dbReference>
<geneLocation type="plasmid" evidence="3 4">
    <name>psa3239</name>
</geneLocation>
<dbReference type="Pfam" id="PF20401">
    <property type="entry name" value="Rhomboid_2"/>
    <property type="match status" value="1"/>
</dbReference>
<keyword evidence="2" id="KW-0472">Membrane</keyword>
<reference evidence="3" key="1">
    <citation type="submission" date="2022-08" db="EMBL/GenBank/DDBJ databases">
        <authorList>
            <person name="Tian L."/>
        </authorList>
    </citation>
    <scope>NUCLEOTIDE SEQUENCE</scope>
    <source>
        <strain evidence="3">CM253</strain>
        <plasmid evidence="3">psa3239</plasmid>
    </source>
</reference>